<proteinExistence type="predicted"/>
<keyword evidence="2" id="KW-0812">Transmembrane</keyword>
<keyword evidence="2" id="KW-1133">Transmembrane helix</keyword>
<comment type="caution">
    <text evidence="3">The sequence shown here is derived from an EMBL/GenBank/DDBJ whole genome shotgun (WGS) entry which is preliminary data.</text>
</comment>
<feature type="transmembrane region" description="Helical" evidence="2">
    <location>
        <begin position="66"/>
        <end position="88"/>
    </location>
</feature>
<evidence type="ECO:0000313" key="3">
    <source>
        <dbReference type="EMBL" id="NGZ84865.1"/>
    </source>
</evidence>
<name>A0ABX0FJW7_9BURK</name>
<dbReference type="Proteomes" id="UP000666369">
    <property type="component" value="Unassembled WGS sequence"/>
</dbReference>
<dbReference type="EMBL" id="JAADJT010000004">
    <property type="protein sequence ID" value="NGZ84865.1"/>
    <property type="molecule type" value="Genomic_DNA"/>
</dbReference>
<keyword evidence="1" id="KW-0175">Coiled coil</keyword>
<reference evidence="4" key="2">
    <citation type="submission" date="2023-07" db="EMBL/GenBank/DDBJ databases">
        <title>Duganella aceri sp. nov., isolated from tree sap.</title>
        <authorList>
            <person name="Kim I.S."/>
        </authorList>
    </citation>
    <scope>NUCLEOTIDE SEQUENCE [LARGE SCALE GENOMIC DNA]</scope>
    <source>
        <strain evidence="4">SAP-35</strain>
    </source>
</reference>
<organism evidence="3 4">
    <name type="scientific">Duganella aceris</name>
    <dbReference type="NCBI Taxonomy" id="2703883"/>
    <lineage>
        <taxon>Bacteria</taxon>
        <taxon>Pseudomonadati</taxon>
        <taxon>Pseudomonadota</taxon>
        <taxon>Betaproteobacteria</taxon>
        <taxon>Burkholderiales</taxon>
        <taxon>Oxalobacteraceae</taxon>
        <taxon>Telluria group</taxon>
        <taxon>Duganella</taxon>
    </lineage>
</organism>
<evidence type="ECO:0000313" key="4">
    <source>
        <dbReference type="Proteomes" id="UP000666369"/>
    </source>
</evidence>
<keyword evidence="4" id="KW-1185">Reference proteome</keyword>
<reference evidence="3 4" key="1">
    <citation type="submission" date="2020-01" db="EMBL/GenBank/DDBJ databases">
        <authorList>
            <person name="Lee S.D."/>
        </authorList>
    </citation>
    <scope>NUCLEOTIDE SEQUENCE [LARGE SCALE GENOMIC DNA]</scope>
    <source>
        <strain evidence="3 4">SAP-35</strain>
    </source>
</reference>
<accession>A0ABX0FJW7</accession>
<keyword evidence="2" id="KW-0472">Membrane</keyword>
<sequence length="134" mass="14896">MNDMTREEIDAKLEATEARRDAQIASINGKIDILINRLDSHSQRMDRLERTIEATTGMLSSLRTTVILTGISSSLAIIFGVASFNAALLSNMTSMYDSGKSNAEMQQETRRQVEQTAALLKQMQEKYGKQAAHD</sequence>
<protein>
    <submittedName>
        <fullName evidence="3">Uncharacterized protein</fullName>
    </submittedName>
</protein>
<gene>
    <name evidence="3" type="ORF">GW587_11430</name>
</gene>
<evidence type="ECO:0000256" key="2">
    <source>
        <dbReference type="SAM" id="Phobius"/>
    </source>
</evidence>
<evidence type="ECO:0000256" key="1">
    <source>
        <dbReference type="SAM" id="Coils"/>
    </source>
</evidence>
<feature type="coiled-coil region" evidence="1">
    <location>
        <begin position="31"/>
        <end position="58"/>
    </location>
</feature>
<dbReference type="RefSeq" id="WP_166102569.1">
    <property type="nucleotide sequence ID" value="NZ_JAADJT010000004.1"/>
</dbReference>